<dbReference type="FunFam" id="3.40.50.1820:FF:000348">
    <property type="entry name" value="Uncharacterized protein, isoform C"/>
    <property type="match status" value="1"/>
</dbReference>
<dbReference type="OrthoDB" id="8183961at2759"/>
<comment type="similarity">
    <text evidence="2 4">Belongs to the AB hydrolase superfamily. Lipase family.</text>
</comment>
<comment type="subcellular location">
    <subcellularLocation>
        <location evidence="1">Secreted</location>
    </subcellularLocation>
</comment>
<accession>A0A6J2Y5M6</accession>
<protein>
    <submittedName>
        <fullName evidence="8">Pancreatic lipase-related protein 2</fullName>
    </submittedName>
</protein>
<evidence type="ECO:0000256" key="1">
    <source>
        <dbReference type="ARBA" id="ARBA00004613"/>
    </source>
</evidence>
<feature type="signal peptide" evidence="5">
    <location>
        <begin position="1"/>
        <end position="22"/>
    </location>
</feature>
<dbReference type="FunCoup" id="A0A6J2Y5M6">
    <property type="interactions" value="39"/>
</dbReference>
<dbReference type="InParanoid" id="A0A6J2Y5M6"/>
<dbReference type="Gene3D" id="3.40.50.1820">
    <property type="entry name" value="alpha/beta hydrolase"/>
    <property type="match status" value="1"/>
</dbReference>
<evidence type="ECO:0000313" key="8">
    <source>
        <dbReference type="RefSeq" id="XP_030758942.1"/>
    </source>
</evidence>
<dbReference type="Pfam" id="PF00151">
    <property type="entry name" value="Lipase"/>
    <property type="match status" value="1"/>
</dbReference>
<dbReference type="InterPro" id="IPR000734">
    <property type="entry name" value="TAG_lipase"/>
</dbReference>
<evidence type="ECO:0000256" key="2">
    <source>
        <dbReference type="ARBA" id="ARBA00010701"/>
    </source>
</evidence>
<keyword evidence="5" id="KW-0732">Signal</keyword>
<dbReference type="GO" id="GO:0016042">
    <property type="term" value="P:lipid catabolic process"/>
    <property type="evidence" value="ECO:0007669"/>
    <property type="project" value="TreeGrafter"/>
</dbReference>
<feature type="domain" description="Lipase" evidence="6">
    <location>
        <begin position="25"/>
        <end position="281"/>
    </location>
</feature>
<dbReference type="GeneID" id="115884484"/>
<dbReference type="PANTHER" id="PTHR11610">
    <property type="entry name" value="LIPASE"/>
    <property type="match status" value="1"/>
</dbReference>
<dbReference type="PANTHER" id="PTHR11610:SF36">
    <property type="entry name" value="LIPASE MEMBER H-A-LIKE PROTEIN"/>
    <property type="match status" value="1"/>
</dbReference>
<gene>
    <name evidence="8" type="primary">LOC115884484</name>
</gene>
<keyword evidence="7" id="KW-1185">Reference proteome</keyword>
<dbReference type="KEGG" id="soy:115884484"/>
<dbReference type="PRINTS" id="PR00821">
    <property type="entry name" value="TAGLIPASE"/>
</dbReference>
<dbReference type="SUPFAM" id="SSF53474">
    <property type="entry name" value="alpha/beta-Hydrolases"/>
    <property type="match status" value="1"/>
</dbReference>
<dbReference type="GO" id="GO:0016298">
    <property type="term" value="F:lipase activity"/>
    <property type="evidence" value="ECO:0007669"/>
    <property type="project" value="InterPro"/>
</dbReference>
<dbReference type="AlphaFoldDB" id="A0A6J2Y5M6"/>
<dbReference type="Proteomes" id="UP000504635">
    <property type="component" value="Unplaced"/>
</dbReference>
<evidence type="ECO:0000259" key="6">
    <source>
        <dbReference type="Pfam" id="PF00151"/>
    </source>
</evidence>
<dbReference type="InterPro" id="IPR013818">
    <property type="entry name" value="Lipase"/>
</dbReference>
<organism evidence="7 8">
    <name type="scientific">Sitophilus oryzae</name>
    <name type="common">Rice weevil</name>
    <name type="synonym">Curculio oryzae</name>
    <dbReference type="NCBI Taxonomy" id="7048"/>
    <lineage>
        <taxon>Eukaryota</taxon>
        <taxon>Metazoa</taxon>
        <taxon>Ecdysozoa</taxon>
        <taxon>Arthropoda</taxon>
        <taxon>Hexapoda</taxon>
        <taxon>Insecta</taxon>
        <taxon>Pterygota</taxon>
        <taxon>Neoptera</taxon>
        <taxon>Endopterygota</taxon>
        <taxon>Coleoptera</taxon>
        <taxon>Polyphaga</taxon>
        <taxon>Cucujiformia</taxon>
        <taxon>Curculionidae</taxon>
        <taxon>Dryophthorinae</taxon>
        <taxon>Sitophilus</taxon>
    </lineage>
</organism>
<reference evidence="8" key="1">
    <citation type="submission" date="2025-08" db="UniProtKB">
        <authorList>
            <consortium name="RefSeq"/>
        </authorList>
    </citation>
    <scope>IDENTIFICATION</scope>
    <source>
        <tissue evidence="8">Gonads</tissue>
    </source>
</reference>
<evidence type="ECO:0000313" key="7">
    <source>
        <dbReference type="Proteomes" id="UP000504635"/>
    </source>
</evidence>
<dbReference type="GO" id="GO:0005615">
    <property type="term" value="C:extracellular space"/>
    <property type="evidence" value="ECO:0007669"/>
    <property type="project" value="TreeGrafter"/>
</dbReference>
<evidence type="ECO:0000256" key="3">
    <source>
        <dbReference type="ARBA" id="ARBA00022525"/>
    </source>
</evidence>
<dbReference type="InterPro" id="IPR029058">
    <property type="entry name" value="AB_hydrolase_fold"/>
</dbReference>
<evidence type="ECO:0000256" key="4">
    <source>
        <dbReference type="RuleBase" id="RU004262"/>
    </source>
</evidence>
<name>A0A6J2Y5M6_SITOR</name>
<sequence>MKLSVGVLVLISVYFKCFEVHSQLQPFYDIKYWRCVIKKTYECPDNDIKYYLYTPETGKKRLRIDIRNHLSLRLSGFDPDRKNAIIIHGFNGTESKTPMTVLRDAFLYRRDYNIFTIDWADLTTFPCYLSSLSNTRVVSQCTAKLYAFIMDHGGDATQTMCVGHSLGAHICGMVSNHLSLKQHKIVGLDPARPLIDRYANKYFRLTKDDAHQVQIIHTNAGFLGEVNQVGHVDFCVNGGMRQPGCKGRRIRIARCSHFQSACYFAKTVKYPDSIMGRPCDAKCPKIDRKWGYLPGKSIPMGHDTPYGIYGSYCVNTDTKKDCPFE</sequence>
<dbReference type="GO" id="GO:0017171">
    <property type="term" value="F:serine hydrolase activity"/>
    <property type="evidence" value="ECO:0007669"/>
    <property type="project" value="TreeGrafter"/>
</dbReference>
<proteinExistence type="inferred from homology"/>
<dbReference type="RefSeq" id="XP_030758942.1">
    <property type="nucleotide sequence ID" value="XM_030903082.1"/>
</dbReference>
<evidence type="ECO:0000256" key="5">
    <source>
        <dbReference type="SAM" id="SignalP"/>
    </source>
</evidence>
<feature type="chain" id="PRO_5026987465" evidence="5">
    <location>
        <begin position="23"/>
        <end position="325"/>
    </location>
</feature>
<keyword evidence="3" id="KW-0964">Secreted</keyword>